<dbReference type="EMBL" id="JABCIY010000256">
    <property type="protein sequence ID" value="KAF7186417.1"/>
    <property type="molecule type" value="Genomic_DNA"/>
</dbReference>
<reference evidence="2" key="1">
    <citation type="submission" date="2020-04" db="EMBL/GenBank/DDBJ databases">
        <title>Draft genome resource of the tomato pathogen Pseudocercospora fuligena.</title>
        <authorList>
            <person name="Zaccaron A."/>
        </authorList>
    </citation>
    <scope>NUCLEOTIDE SEQUENCE</scope>
    <source>
        <strain evidence="2">PF001</strain>
    </source>
</reference>
<dbReference type="PANTHER" id="PTHR35563:SF2">
    <property type="entry name" value="BARREL METAL-DEPENDENT HYDROLASE, PUTATIVE (AFU_ORTHOLOGUE AFUA_1G16240)-RELATED"/>
    <property type="match status" value="1"/>
</dbReference>
<dbReference type="SUPFAM" id="SSF51556">
    <property type="entry name" value="Metallo-dependent hydrolases"/>
    <property type="match status" value="1"/>
</dbReference>
<evidence type="ECO:0000313" key="2">
    <source>
        <dbReference type="EMBL" id="KAF7186417.1"/>
    </source>
</evidence>
<dbReference type="AlphaFoldDB" id="A0A8H6VDC0"/>
<dbReference type="Pfam" id="PF04909">
    <property type="entry name" value="Amidohydro_2"/>
    <property type="match status" value="1"/>
</dbReference>
<dbReference type="OrthoDB" id="2135488at2759"/>
<feature type="domain" description="Amidohydrolase-related" evidence="1">
    <location>
        <begin position="53"/>
        <end position="331"/>
    </location>
</feature>
<evidence type="ECO:0000313" key="3">
    <source>
        <dbReference type="Proteomes" id="UP000660729"/>
    </source>
</evidence>
<proteinExistence type="predicted"/>
<dbReference type="InterPro" id="IPR032466">
    <property type="entry name" value="Metal_Hydrolase"/>
</dbReference>
<evidence type="ECO:0000259" key="1">
    <source>
        <dbReference type="Pfam" id="PF04909"/>
    </source>
</evidence>
<sequence length="331" mass="36683">MGTRIASCCWSRSRSIVAMPAYSQRGGHNVNMNGHPSLPEGSWDSHLQVIDSNVFPISSTREYTPREATKHQAMTFERSLGMTNVVLVQPSVYGTDNSCLLDALAAFNGRAVGVCVIDPDNITSQRARQYHAAGVRGIRVRLTNEATPAEIATLVVKNAAIARRCNWILELCLPMQTWTYLHEVIPQLGVPVVVEHFAHAQVGSRTGDEALTLDPFRQQGFAPFLELLRNGQVYVKLSAPYRNSRSSPAYGDMRLLAQTFMEAGPDYVVFGSDWPHTAGREGNAASGGRLMPQHFRTVNDAGLLAVVRSWCGSETHFRKLLVHNPTRLWRR</sequence>
<keyword evidence="2" id="KW-0378">Hydrolase</keyword>
<dbReference type="InterPro" id="IPR052358">
    <property type="entry name" value="Aro_Compnd_Degr_Hydrolases"/>
</dbReference>
<accession>A0A8H6VDC0</accession>
<organism evidence="2 3">
    <name type="scientific">Pseudocercospora fuligena</name>
    <dbReference type="NCBI Taxonomy" id="685502"/>
    <lineage>
        <taxon>Eukaryota</taxon>
        <taxon>Fungi</taxon>
        <taxon>Dikarya</taxon>
        <taxon>Ascomycota</taxon>
        <taxon>Pezizomycotina</taxon>
        <taxon>Dothideomycetes</taxon>
        <taxon>Dothideomycetidae</taxon>
        <taxon>Mycosphaerellales</taxon>
        <taxon>Mycosphaerellaceae</taxon>
        <taxon>Pseudocercospora</taxon>
    </lineage>
</organism>
<protein>
    <submittedName>
        <fullName evidence="2">4-sulfomuconolactone hydrolase</fullName>
    </submittedName>
</protein>
<dbReference type="Proteomes" id="UP000660729">
    <property type="component" value="Unassembled WGS sequence"/>
</dbReference>
<dbReference type="InterPro" id="IPR006680">
    <property type="entry name" value="Amidohydro-rel"/>
</dbReference>
<dbReference type="Gene3D" id="3.20.20.140">
    <property type="entry name" value="Metal-dependent hydrolases"/>
    <property type="match status" value="1"/>
</dbReference>
<dbReference type="PANTHER" id="PTHR35563">
    <property type="entry name" value="BARREL METAL-DEPENDENT HYDROLASE, PUTATIVE (AFU_ORTHOLOGUE AFUA_1G16240)-RELATED"/>
    <property type="match status" value="1"/>
</dbReference>
<keyword evidence="3" id="KW-1185">Reference proteome</keyword>
<name>A0A8H6VDC0_9PEZI</name>
<gene>
    <name evidence="2" type="ORF">HII31_12274</name>
</gene>
<dbReference type="GO" id="GO:0016787">
    <property type="term" value="F:hydrolase activity"/>
    <property type="evidence" value="ECO:0007669"/>
    <property type="project" value="UniProtKB-KW"/>
</dbReference>
<comment type="caution">
    <text evidence="2">The sequence shown here is derived from an EMBL/GenBank/DDBJ whole genome shotgun (WGS) entry which is preliminary data.</text>
</comment>